<reference evidence="1 2" key="1">
    <citation type="submission" date="2019-02" db="EMBL/GenBank/DDBJ databases">
        <title>Prokaryotic population dynamics and viral predation in marine succession experiment using metagenomics: the confinement effect.</title>
        <authorList>
            <person name="Haro-Moreno J.M."/>
            <person name="Rodriguez-Valera F."/>
            <person name="Lopez-Perez M."/>
        </authorList>
    </citation>
    <scope>NUCLEOTIDE SEQUENCE [LARGE SCALE GENOMIC DNA]</scope>
    <source>
        <strain evidence="1">MED-G159</strain>
    </source>
</reference>
<name>A0A520MW08_9GAMM</name>
<dbReference type="EMBL" id="SHBE01000019">
    <property type="protein sequence ID" value="RZO25369.1"/>
    <property type="molecule type" value="Genomic_DNA"/>
</dbReference>
<dbReference type="AlphaFoldDB" id="A0A520MW08"/>
<evidence type="ECO:0000313" key="1">
    <source>
        <dbReference type="EMBL" id="RZO25369.1"/>
    </source>
</evidence>
<dbReference type="Proteomes" id="UP000315825">
    <property type="component" value="Unassembled WGS sequence"/>
</dbReference>
<proteinExistence type="predicted"/>
<organism evidence="1 2">
    <name type="scientific">SAR86 cluster bacterium</name>
    <dbReference type="NCBI Taxonomy" id="2030880"/>
    <lineage>
        <taxon>Bacteria</taxon>
        <taxon>Pseudomonadati</taxon>
        <taxon>Pseudomonadota</taxon>
        <taxon>Gammaproteobacteria</taxon>
        <taxon>SAR86 cluster</taxon>
    </lineage>
</organism>
<evidence type="ECO:0000313" key="2">
    <source>
        <dbReference type="Proteomes" id="UP000315825"/>
    </source>
</evidence>
<comment type="caution">
    <text evidence="1">The sequence shown here is derived from an EMBL/GenBank/DDBJ whole genome shotgun (WGS) entry which is preliminary data.</text>
</comment>
<protein>
    <submittedName>
        <fullName evidence="1">Uncharacterized protein</fullName>
    </submittedName>
</protein>
<accession>A0A520MW08</accession>
<gene>
    <name evidence="1" type="ORF">EVA92_05120</name>
</gene>
<sequence>MALKDLYKRINKETGKPFKQGYEDENGRIFYSYVNKIGNDGWYLEEWKKDMESFKAKKSQERNNE</sequence>